<organism evidence="5 6">
    <name type="scientific">Salibacterium halotolerans</name>
    <dbReference type="NCBI Taxonomy" id="1884432"/>
    <lineage>
        <taxon>Bacteria</taxon>
        <taxon>Bacillati</taxon>
        <taxon>Bacillota</taxon>
        <taxon>Bacilli</taxon>
        <taxon>Bacillales</taxon>
        <taxon>Bacillaceae</taxon>
    </lineage>
</organism>
<keyword evidence="1 3" id="KW-0732">Signal</keyword>
<evidence type="ECO:0000313" key="6">
    <source>
        <dbReference type="Proteomes" id="UP000198892"/>
    </source>
</evidence>
<evidence type="ECO:0000259" key="4">
    <source>
        <dbReference type="PROSITE" id="PS51272"/>
    </source>
</evidence>
<feature type="region of interest" description="Disordered" evidence="2">
    <location>
        <begin position="662"/>
        <end position="685"/>
    </location>
</feature>
<accession>A0A1I5L031</accession>
<feature type="domain" description="SLH" evidence="4">
    <location>
        <begin position="164"/>
        <end position="223"/>
    </location>
</feature>
<evidence type="ECO:0000313" key="5">
    <source>
        <dbReference type="EMBL" id="SFO90513.1"/>
    </source>
</evidence>
<dbReference type="Gene3D" id="2.60.40.1220">
    <property type="match status" value="1"/>
</dbReference>
<dbReference type="STRING" id="1884432.SAMN05518683_10146"/>
<feature type="region of interest" description="Disordered" evidence="2">
    <location>
        <begin position="269"/>
        <end position="293"/>
    </location>
</feature>
<dbReference type="PROSITE" id="PS51272">
    <property type="entry name" value="SLH"/>
    <property type="match status" value="3"/>
</dbReference>
<evidence type="ECO:0000256" key="2">
    <source>
        <dbReference type="SAM" id="MobiDB-lite"/>
    </source>
</evidence>
<reference evidence="6" key="1">
    <citation type="submission" date="2016-10" db="EMBL/GenBank/DDBJ databases">
        <authorList>
            <person name="Varghese N."/>
            <person name="Submissions S."/>
        </authorList>
    </citation>
    <scope>NUCLEOTIDE SEQUENCE [LARGE SCALE GENOMIC DNA]</scope>
    <source>
        <strain evidence="6">S7</strain>
    </source>
</reference>
<dbReference type="PANTHER" id="PTHR43308">
    <property type="entry name" value="OUTER MEMBRANE PROTEIN ALPHA-RELATED"/>
    <property type="match status" value="1"/>
</dbReference>
<evidence type="ECO:0000256" key="1">
    <source>
        <dbReference type="ARBA" id="ARBA00022729"/>
    </source>
</evidence>
<sequence length="925" mass="100576">MAYQPRTYRKFLAGSVSAAMVAAAGAAVPADVQHADAAESFPDIDNDYWASDSIQKLAEDGVISGYPNGEYRPGEEINRGQVAAMLSSAFNLDVNENAEAPFDDLSDDSYFTPVAAAVKEAGLIRGRQNNTEFAAGMDLSREQMATILVRAFNLDEKEDAEADVADLDEVHESHRGSVRILSQYDITDTANNMFRPDETVTRAQFAVFLDRAMQIGQDEEEETTVSNVEAVNNTTVEVSFNGSVEGNIDADHFSIDPSLDVVDAETIAPEDSEASQNAEGTVVRLTTEEQTDDEEYSLSYDGEDTGMTFTGGATQSGDITVDDVSVQSTTSFNINLDEALNEDWDSSDVEEMLNISVMNEDDEETDVTPTNVEISDDRETIMVEHADNDLEGMAGTLMVNNFEMDFDYSEINVDSVEATTSTIRQAEDQQLEFTVNGIRHLSVEELEDAGYEVEFLYNSNNAPFDTDQAQQEGVIDGTSDNLSDTFRYAVSVTDEDGNEVESEEMEVDVSSESDVTEVTEVALFNDSGSRYEEDYVTPAQEGMMFEPVTGTNDFGDEVNADEASFPAVESVTSSDASIAYYNEDGLQVTGEGDVTFSVHFEGMDNPVEYNVEVLANQEISSMEADETTKRYTTNSTSDTFTVLDQYDQPYGNDEEISYTITDSDGSEVTSGSATVNSEGKLDVSYPDNLEGEYEVEFTYDNETIGTTTLEFVQLDSSEVDEFSLSTEPESVDLQNALEGGSINQDSEEIQFTVSTGAMYDGINLSNSEIESALSNLNDSGSLQVRSSDEDVATVASSDSMNVTADEALDFNVTGQSEGTAEIYLEHVEGDFTTTLAQVEVEVENSISQIDSLELADDVDALDVSQDSEGTWQIDDISQLTSSDAQLSADMIASVAYSPNDEQAVVELKEAYGGQSFVVSAMNTSS</sequence>
<feature type="domain" description="SLH" evidence="4">
    <location>
        <begin position="101"/>
        <end position="162"/>
    </location>
</feature>
<feature type="compositionally biased region" description="Polar residues" evidence="2">
    <location>
        <begin position="662"/>
        <end position="677"/>
    </location>
</feature>
<gene>
    <name evidence="5" type="ORF">SAMN05518683_10146</name>
</gene>
<dbReference type="Proteomes" id="UP000198892">
    <property type="component" value="Unassembled WGS sequence"/>
</dbReference>
<feature type="signal peptide" evidence="3">
    <location>
        <begin position="1"/>
        <end position="26"/>
    </location>
</feature>
<dbReference type="Pfam" id="PF00395">
    <property type="entry name" value="SLH"/>
    <property type="match status" value="2"/>
</dbReference>
<dbReference type="InterPro" id="IPR014755">
    <property type="entry name" value="Cu-Rt/internalin_Ig-like"/>
</dbReference>
<dbReference type="EMBL" id="FOXD01000001">
    <property type="protein sequence ID" value="SFO90513.1"/>
    <property type="molecule type" value="Genomic_DNA"/>
</dbReference>
<keyword evidence="6" id="KW-1185">Reference proteome</keyword>
<proteinExistence type="predicted"/>
<protein>
    <submittedName>
        <fullName evidence="5">S-layer homology domain-containing protein</fullName>
    </submittedName>
</protein>
<dbReference type="RefSeq" id="WP_093334640.1">
    <property type="nucleotide sequence ID" value="NZ_FOXD01000001.1"/>
</dbReference>
<feature type="domain" description="SLH" evidence="4">
    <location>
        <begin position="37"/>
        <end position="100"/>
    </location>
</feature>
<dbReference type="PANTHER" id="PTHR43308:SF5">
    <property type="entry name" value="S-LAYER PROTEIN _ PEPTIDOGLYCAN ENDO-BETA-N-ACETYLGLUCOSAMINIDASE"/>
    <property type="match status" value="1"/>
</dbReference>
<dbReference type="AlphaFoldDB" id="A0A1I5L031"/>
<dbReference type="InterPro" id="IPR006311">
    <property type="entry name" value="TAT_signal"/>
</dbReference>
<evidence type="ECO:0000256" key="3">
    <source>
        <dbReference type="SAM" id="SignalP"/>
    </source>
</evidence>
<dbReference type="InterPro" id="IPR001119">
    <property type="entry name" value="SLH_dom"/>
</dbReference>
<dbReference type="OrthoDB" id="2839183at2"/>
<name>A0A1I5L031_9BACI</name>
<dbReference type="InterPro" id="IPR013783">
    <property type="entry name" value="Ig-like_fold"/>
</dbReference>
<dbReference type="InterPro" id="IPR051465">
    <property type="entry name" value="Cell_Envelope_Struct_Comp"/>
</dbReference>
<feature type="chain" id="PRO_5038661483" evidence="3">
    <location>
        <begin position="27"/>
        <end position="925"/>
    </location>
</feature>
<dbReference type="PROSITE" id="PS51318">
    <property type="entry name" value="TAT"/>
    <property type="match status" value="1"/>
</dbReference>
<dbReference type="Gene3D" id="2.60.40.10">
    <property type="entry name" value="Immunoglobulins"/>
    <property type="match status" value="1"/>
</dbReference>